<protein>
    <submittedName>
        <fullName evidence="3">Acetyl esterase</fullName>
    </submittedName>
</protein>
<feature type="domain" description="Alpha/beta hydrolase fold-3" evidence="2">
    <location>
        <begin position="84"/>
        <end position="292"/>
    </location>
</feature>
<dbReference type="FunFam" id="3.40.50.1820:FF:000089">
    <property type="entry name" value="Alpha/beta hydrolase"/>
    <property type="match status" value="1"/>
</dbReference>
<dbReference type="RefSeq" id="WP_066383415.1">
    <property type="nucleotide sequence ID" value="NZ_LTAZ01000007.1"/>
</dbReference>
<evidence type="ECO:0000259" key="2">
    <source>
        <dbReference type="Pfam" id="PF07859"/>
    </source>
</evidence>
<name>A0A151ABZ7_9EURY</name>
<keyword evidence="1" id="KW-0378">Hydrolase</keyword>
<dbReference type="InterPro" id="IPR013094">
    <property type="entry name" value="AB_hydrolase_3"/>
</dbReference>
<dbReference type="PATRIC" id="fig|1008153.3.peg.2762"/>
<dbReference type="AlphaFoldDB" id="A0A151ABZ7"/>
<dbReference type="Pfam" id="PF07859">
    <property type="entry name" value="Abhydrolase_3"/>
    <property type="match status" value="1"/>
</dbReference>
<evidence type="ECO:0000256" key="1">
    <source>
        <dbReference type="ARBA" id="ARBA00022801"/>
    </source>
</evidence>
<dbReference type="OrthoDB" id="33195at2157"/>
<dbReference type="InterPro" id="IPR050300">
    <property type="entry name" value="GDXG_lipolytic_enzyme"/>
</dbReference>
<dbReference type="InterPro" id="IPR029058">
    <property type="entry name" value="AB_hydrolase_fold"/>
</dbReference>
<evidence type="ECO:0000313" key="4">
    <source>
        <dbReference type="Proteomes" id="UP000075321"/>
    </source>
</evidence>
<dbReference type="PANTHER" id="PTHR48081">
    <property type="entry name" value="AB HYDROLASE SUPERFAMILY PROTEIN C4A8.06C"/>
    <property type="match status" value="1"/>
</dbReference>
<evidence type="ECO:0000313" key="3">
    <source>
        <dbReference type="EMBL" id="KYH25123.1"/>
    </source>
</evidence>
<dbReference type="SUPFAM" id="SSF53474">
    <property type="entry name" value="alpha/beta-Hydrolases"/>
    <property type="match status" value="1"/>
</dbReference>
<dbReference type="ESTHER" id="9eury-a0a151abz7">
    <property type="family name" value="Hormone-sensitive_lipase_like"/>
</dbReference>
<proteinExistence type="predicted"/>
<dbReference type="Gene3D" id="3.40.50.1820">
    <property type="entry name" value="alpha/beta hydrolase"/>
    <property type="match status" value="1"/>
</dbReference>
<dbReference type="GO" id="GO:0016787">
    <property type="term" value="F:hydrolase activity"/>
    <property type="evidence" value="ECO:0007669"/>
    <property type="project" value="UniProtKB-KW"/>
</dbReference>
<dbReference type="EMBL" id="LTAZ01000007">
    <property type="protein sequence ID" value="KYH25123.1"/>
    <property type="molecule type" value="Genomic_DNA"/>
</dbReference>
<reference evidence="3 4" key="1">
    <citation type="submission" date="2016-02" db="EMBL/GenBank/DDBJ databases">
        <title>Genome sequence of Halalkalicoccus paucihalophilus DSM 24557.</title>
        <authorList>
            <person name="Poehlein A."/>
            <person name="Daniel R."/>
        </authorList>
    </citation>
    <scope>NUCLEOTIDE SEQUENCE [LARGE SCALE GENOMIC DNA]</scope>
    <source>
        <strain evidence="3 4">DSM 24557</strain>
    </source>
</reference>
<comment type="caution">
    <text evidence="3">The sequence shown here is derived from an EMBL/GenBank/DDBJ whole genome shotgun (WGS) entry which is preliminary data.</text>
</comment>
<dbReference type="Proteomes" id="UP000075321">
    <property type="component" value="Unassembled WGS sequence"/>
</dbReference>
<gene>
    <name evidence="3" type="primary">aes_2</name>
    <name evidence="3" type="ORF">HAPAU_27060</name>
</gene>
<accession>A0A151ABZ7</accession>
<keyword evidence="4" id="KW-1185">Reference proteome</keyword>
<dbReference type="PANTHER" id="PTHR48081:SF8">
    <property type="entry name" value="ALPHA_BETA HYDROLASE FOLD-3 DOMAIN-CONTAINING PROTEIN-RELATED"/>
    <property type="match status" value="1"/>
</dbReference>
<organism evidence="3 4">
    <name type="scientific">Halalkalicoccus paucihalophilus</name>
    <dbReference type="NCBI Taxonomy" id="1008153"/>
    <lineage>
        <taxon>Archaea</taxon>
        <taxon>Methanobacteriati</taxon>
        <taxon>Methanobacteriota</taxon>
        <taxon>Stenosarchaea group</taxon>
        <taxon>Halobacteria</taxon>
        <taxon>Halobacteriales</taxon>
        <taxon>Halococcaceae</taxon>
        <taxon>Halalkalicoccus</taxon>
    </lineage>
</organism>
<sequence length="320" mass="34925">MATELHPQAEDLLHDLSASGVPPLYRQSIAQARETYLDLTVPAGTPEPVERVDETEIEGPNGPIPIRLYDPHDTIDEEPQPVLAFFHGGGWALGDLETHDLASRALANAAGRPVVSVDYRRAPEFPFPAPLEDCYAALDWLASDPDLNGDVRIDPGRIAVGGDSAGGTLVAGVSLLARDRGGPEIARQLLVYPATNHAFDTDSYTENASGYFMTRGDMERFWTTYLETDLDGDHPYASPLRTPDLADLPPATVLTCGFDPLRDEGRAYADRLEDAGVPVNRLEYPDMIHGFLTMLADPEWDRAREAIDALAGDLRDGFDD</sequence>